<name>A0A7J6NSP1_PEROL</name>
<gene>
    <name evidence="1" type="ORF">FOZ62_001917</name>
</gene>
<dbReference type="EMBL" id="JABANM010036855">
    <property type="protein sequence ID" value="KAF4686825.1"/>
    <property type="molecule type" value="Genomic_DNA"/>
</dbReference>
<protein>
    <submittedName>
        <fullName evidence="1">Uncharacterized protein</fullName>
    </submittedName>
</protein>
<proteinExistence type="predicted"/>
<reference evidence="1 2" key="1">
    <citation type="submission" date="2020-04" db="EMBL/GenBank/DDBJ databases">
        <title>Perkinsus olseni comparative genomics.</title>
        <authorList>
            <person name="Bogema D.R."/>
        </authorList>
    </citation>
    <scope>NUCLEOTIDE SEQUENCE [LARGE SCALE GENOMIC DNA]</scope>
    <source>
        <strain evidence="1">ATCC PRA-205</strain>
    </source>
</reference>
<organism evidence="1 2">
    <name type="scientific">Perkinsus olseni</name>
    <name type="common">Perkinsus atlanticus</name>
    <dbReference type="NCBI Taxonomy" id="32597"/>
    <lineage>
        <taxon>Eukaryota</taxon>
        <taxon>Sar</taxon>
        <taxon>Alveolata</taxon>
        <taxon>Perkinsozoa</taxon>
        <taxon>Perkinsea</taxon>
        <taxon>Perkinsida</taxon>
        <taxon>Perkinsidae</taxon>
        <taxon>Perkinsus</taxon>
    </lineage>
</organism>
<accession>A0A7J6NSP1</accession>
<comment type="caution">
    <text evidence="1">The sequence shown here is derived from an EMBL/GenBank/DDBJ whole genome shotgun (WGS) entry which is preliminary data.</text>
</comment>
<sequence>MAIQDADARAGELLSALQPPRSVVKILERRRSDGEDAIDADLVERVCVKLRREEDHRIQSVGVGRILRGVGDDHRPLMGNVGYLMPPLLKTLTNPSLMDDVGEAVKYDAFRSMERLLQLALRAELECFQVPLVDALHNRSSPLITGDSPSVLQVEQVRSYCRCLTSLAVRLPASRESTISRLLQYTALARPGIIDSTCVDLEALMTADRDSRGAHLGRWVALCLSRIEGSADREESDLSWRSLLKLLRPCEGVRVEFYLEDIVLRLLISFCRFGPSPSLEQCIEVVRESSDPALWREGVEKVLRKYGGDDHYSRVGEFAAYVRAIPASSVF</sequence>
<dbReference type="Proteomes" id="UP000574390">
    <property type="component" value="Unassembled WGS sequence"/>
</dbReference>
<dbReference type="AlphaFoldDB" id="A0A7J6NSP1"/>
<evidence type="ECO:0000313" key="2">
    <source>
        <dbReference type="Proteomes" id="UP000574390"/>
    </source>
</evidence>
<evidence type="ECO:0000313" key="1">
    <source>
        <dbReference type="EMBL" id="KAF4686825.1"/>
    </source>
</evidence>